<comment type="caution">
    <text evidence="1">The sequence shown here is derived from an EMBL/GenBank/DDBJ whole genome shotgun (WGS) entry which is preliminary data.</text>
</comment>
<name>A0ABD3NR23_9STRA</name>
<dbReference type="AlphaFoldDB" id="A0ABD3NR23"/>
<reference evidence="1 2" key="1">
    <citation type="submission" date="2024-10" db="EMBL/GenBank/DDBJ databases">
        <title>Updated reference genomes for cyclostephanoid diatoms.</title>
        <authorList>
            <person name="Roberts W.R."/>
            <person name="Alverson A.J."/>
        </authorList>
    </citation>
    <scope>NUCLEOTIDE SEQUENCE [LARGE SCALE GENOMIC DNA]</scope>
    <source>
        <strain evidence="1 2">AJA276-08</strain>
    </source>
</reference>
<keyword evidence="2" id="KW-1185">Reference proteome</keyword>
<evidence type="ECO:0000313" key="1">
    <source>
        <dbReference type="EMBL" id="KAL3777551.1"/>
    </source>
</evidence>
<gene>
    <name evidence="1" type="ORF">ACHAW5_010809</name>
</gene>
<evidence type="ECO:0000313" key="2">
    <source>
        <dbReference type="Proteomes" id="UP001530315"/>
    </source>
</evidence>
<proteinExistence type="predicted"/>
<accession>A0ABD3NR23</accession>
<dbReference type="Proteomes" id="UP001530315">
    <property type="component" value="Unassembled WGS sequence"/>
</dbReference>
<protein>
    <submittedName>
        <fullName evidence="1">Uncharacterized protein</fullName>
    </submittedName>
</protein>
<organism evidence="1 2">
    <name type="scientific">Stephanodiscus triporus</name>
    <dbReference type="NCBI Taxonomy" id="2934178"/>
    <lineage>
        <taxon>Eukaryota</taxon>
        <taxon>Sar</taxon>
        <taxon>Stramenopiles</taxon>
        <taxon>Ochrophyta</taxon>
        <taxon>Bacillariophyta</taxon>
        <taxon>Coscinodiscophyceae</taxon>
        <taxon>Thalassiosirophycidae</taxon>
        <taxon>Stephanodiscales</taxon>
        <taxon>Stephanodiscaceae</taxon>
        <taxon>Stephanodiscus</taxon>
    </lineage>
</organism>
<dbReference type="EMBL" id="JALLAZ020001280">
    <property type="protein sequence ID" value="KAL3777551.1"/>
    <property type="molecule type" value="Genomic_DNA"/>
</dbReference>
<sequence>MAFLLLNAHNLIDSCCHMAGNGSAGNIFAKLFKKVDEHVDQHQTSAAASAGGAANPFGGKKFGFTDKQAKYEDVTWSKLPLSARKAAKVIGFEEKSWDNKEWLDIDDYDWEEMSAEQRMACETLGWDRESWDSKYEDKYWSELPAHVKQAAEKLGWNKEKWDDDWDVPSWEKEWAEFTPEEQRCLHVLGYYVHTWD</sequence>